<dbReference type="EMBL" id="JBHRZG010000013">
    <property type="protein sequence ID" value="MFC3833728.1"/>
    <property type="molecule type" value="Genomic_DNA"/>
</dbReference>
<keyword evidence="5" id="KW-1185">Reference proteome</keyword>
<keyword evidence="1 4" id="KW-0808">Transferase</keyword>
<dbReference type="PROSITE" id="PS51186">
    <property type="entry name" value="GNAT"/>
    <property type="match status" value="1"/>
</dbReference>
<dbReference type="PANTHER" id="PTHR43877:SF1">
    <property type="entry name" value="ACETYLTRANSFERASE"/>
    <property type="match status" value="1"/>
</dbReference>
<organism evidence="4 5">
    <name type="scientific">Deinococcus rufus</name>
    <dbReference type="NCBI Taxonomy" id="2136097"/>
    <lineage>
        <taxon>Bacteria</taxon>
        <taxon>Thermotogati</taxon>
        <taxon>Deinococcota</taxon>
        <taxon>Deinococci</taxon>
        <taxon>Deinococcales</taxon>
        <taxon>Deinococcaceae</taxon>
        <taxon>Deinococcus</taxon>
    </lineage>
</organism>
<evidence type="ECO:0000313" key="4">
    <source>
        <dbReference type="EMBL" id="MFC3833728.1"/>
    </source>
</evidence>
<dbReference type="Proteomes" id="UP001595803">
    <property type="component" value="Unassembled WGS sequence"/>
</dbReference>
<dbReference type="Gene3D" id="3.40.630.30">
    <property type="match status" value="1"/>
</dbReference>
<evidence type="ECO:0000256" key="2">
    <source>
        <dbReference type="ARBA" id="ARBA00023315"/>
    </source>
</evidence>
<sequence length="171" mass="17921">MSSVRPFTVADAPAVAAVQVCTCRLDHAPHVPPGFWDGVTVEAQTGDWRPWPAQYPDDLLLVAEDAGEIAGYVLARCGPSHGTDAEVMALPVRPASRGQGHGRALLRAAVEGVQAAGARSVGLATLEGNPVRAWYGVRGGREVATREDDVDGWPGREVVWPDPGALLAALA</sequence>
<dbReference type="GO" id="GO:0016746">
    <property type="term" value="F:acyltransferase activity"/>
    <property type="evidence" value="ECO:0007669"/>
    <property type="project" value="UniProtKB-KW"/>
</dbReference>
<name>A0ABV7ZBM3_9DEIO</name>
<dbReference type="InterPro" id="IPR050832">
    <property type="entry name" value="Bact_Acetyltransf"/>
</dbReference>
<evidence type="ECO:0000259" key="3">
    <source>
        <dbReference type="PROSITE" id="PS51186"/>
    </source>
</evidence>
<comment type="caution">
    <text evidence="4">The sequence shown here is derived from an EMBL/GenBank/DDBJ whole genome shotgun (WGS) entry which is preliminary data.</text>
</comment>
<evidence type="ECO:0000256" key="1">
    <source>
        <dbReference type="ARBA" id="ARBA00022679"/>
    </source>
</evidence>
<protein>
    <submittedName>
        <fullName evidence="4">GNAT family N-acetyltransferase</fullName>
        <ecNumber evidence="4">2.3.-.-</ecNumber>
    </submittedName>
</protein>
<feature type="domain" description="N-acetyltransferase" evidence="3">
    <location>
        <begin position="2"/>
        <end position="165"/>
    </location>
</feature>
<dbReference type="SUPFAM" id="SSF55729">
    <property type="entry name" value="Acyl-CoA N-acyltransferases (Nat)"/>
    <property type="match status" value="1"/>
</dbReference>
<proteinExistence type="predicted"/>
<dbReference type="InterPro" id="IPR000182">
    <property type="entry name" value="GNAT_dom"/>
</dbReference>
<dbReference type="PANTHER" id="PTHR43877">
    <property type="entry name" value="AMINOALKYLPHOSPHONATE N-ACETYLTRANSFERASE-RELATED-RELATED"/>
    <property type="match status" value="1"/>
</dbReference>
<keyword evidence="2 4" id="KW-0012">Acyltransferase</keyword>
<dbReference type="InterPro" id="IPR016181">
    <property type="entry name" value="Acyl_CoA_acyltransferase"/>
</dbReference>
<reference evidence="5" key="1">
    <citation type="journal article" date="2019" name="Int. J. Syst. Evol. Microbiol.">
        <title>The Global Catalogue of Microorganisms (GCM) 10K type strain sequencing project: providing services to taxonomists for standard genome sequencing and annotation.</title>
        <authorList>
            <consortium name="The Broad Institute Genomics Platform"/>
            <consortium name="The Broad Institute Genome Sequencing Center for Infectious Disease"/>
            <person name="Wu L."/>
            <person name="Ma J."/>
        </authorList>
    </citation>
    <scope>NUCLEOTIDE SEQUENCE [LARGE SCALE GENOMIC DNA]</scope>
    <source>
        <strain evidence="5">CCTCC AB 2017081</strain>
    </source>
</reference>
<dbReference type="EC" id="2.3.-.-" evidence="4"/>
<dbReference type="RefSeq" id="WP_322473583.1">
    <property type="nucleotide sequence ID" value="NZ_JBHRZG010000013.1"/>
</dbReference>
<dbReference type="Pfam" id="PF00583">
    <property type="entry name" value="Acetyltransf_1"/>
    <property type="match status" value="1"/>
</dbReference>
<accession>A0ABV7ZBM3</accession>
<evidence type="ECO:0000313" key="5">
    <source>
        <dbReference type="Proteomes" id="UP001595803"/>
    </source>
</evidence>
<dbReference type="CDD" id="cd04301">
    <property type="entry name" value="NAT_SF"/>
    <property type="match status" value="1"/>
</dbReference>
<gene>
    <name evidence="4" type="ORF">ACFOSB_12750</name>
</gene>